<name>A0ABT0C6N5_THEVL</name>
<dbReference type="InterPro" id="IPR000792">
    <property type="entry name" value="Tscrpt_reg_LuxR_C"/>
</dbReference>
<evidence type="ECO:0000256" key="3">
    <source>
        <dbReference type="PROSITE-ProRule" id="PRU00169"/>
    </source>
</evidence>
<evidence type="ECO:0000259" key="4">
    <source>
        <dbReference type="PROSITE" id="PS50043"/>
    </source>
</evidence>
<dbReference type="PROSITE" id="PS50110">
    <property type="entry name" value="RESPONSE_REGULATORY"/>
    <property type="match status" value="1"/>
</dbReference>
<proteinExistence type="predicted"/>
<dbReference type="EMBL" id="JAFIRA010000001">
    <property type="protein sequence ID" value="MCJ2541441.1"/>
    <property type="molecule type" value="Genomic_DNA"/>
</dbReference>
<keyword evidence="7" id="KW-1185">Reference proteome</keyword>
<dbReference type="SUPFAM" id="SSF46894">
    <property type="entry name" value="C-terminal effector domain of the bipartite response regulators"/>
    <property type="match status" value="1"/>
</dbReference>
<evidence type="ECO:0000259" key="5">
    <source>
        <dbReference type="PROSITE" id="PS50110"/>
    </source>
</evidence>
<dbReference type="CDD" id="cd06170">
    <property type="entry name" value="LuxR_C_like"/>
    <property type="match status" value="1"/>
</dbReference>
<dbReference type="InterPro" id="IPR058245">
    <property type="entry name" value="NreC/VraR/RcsB-like_REC"/>
</dbReference>
<gene>
    <name evidence="6" type="ORF">JX360_00730</name>
</gene>
<feature type="domain" description="Response regulatory" evidence="5">
    <location>
        <begin position="9"/>
        <end position="125"/>
    </location>
</feature>
<feature type="modified residue" description="4-aspartylphosphate" evidence="3">
    <location>
        <position position="60"/>
    </location>
</feature>
<evidence type="ECO:0000313" key="6">
    <source>
        <dbReference type="EMBL" id="MCJ2541441.1"/>
    </source>
</evidence>
<evidence type="ECO:0000256" key="1">
    <source>
        <dbReference type="ARBA" id="ARBA00022553"/>
    </source>
</evidence>
<dbReference type="SMART" id="SM00448">
    <property type="entry name" value="REC"/>
    <property type="match status" value="1"/>
</dbReference>
<dbReference type="Pfam" id="PF00196">
    <property type="entry name" value="GerE"/>
    <property type="match status" value="1"/>
</dbReference>
<keyword evidence="2" id="KW-0238">DNA-binding</keyword>
<comment type="caution">
    <text evidence="6">The sequence shown here is derived from an EMBL/GenBank/DDBJ whole genome shotgun (WGS) entry which is preliminary data.</text>
</comment>
<dbReference type="Gene3D" id="3.40.50.2300">
    <property type="match status" value="1"/>
</dbReference>
<dbReference type="CDD" id="cd17535">
    <property type="entry name" value="REC_NarL-like"/>
    <property type="match status" value="1"/>
</dbReference>
<dbReference type="Proteomes" id="UP000830835">
    <property type="component" value="Unassembled WGS sequence"/>
</dbReference>
<dbReference type="SUPFAM" id="SSF52172">
    <property type="entry name" value="CheY-like"/>
    <property type="match status" value="1"/>
</dbReference>
<keyword evidence="1 3" id="KW-0597">Phosphoprotein</keyword>
<evidence type="ECO:0000313" key="7">
    <source>
        <dbReference type="Proteomes" id="UP000830835"/>
    </source>
</evidence>
<dbReference type="PANTHER" id="PTHR43214:SF43">
    <property type="entry name" value="TWO-COMPONENT RESPONSE REGULATOR"/>
    <property type="match status" value="1"/>
</dbReference>
<reference evidence="6" key="1">
    <citation type="submission" date="2021-02" db="EMBL/GenBank/DDBJ databases">
        <title>The CRISPR/cas machinery reduction and long-range gene transfer in the hot spring cyanobacterium Synechococcus.</title>
        <authorList>
            <person name="Dvorak P."/>
            <person name="Jahodarova E."/>
            <person name="Hasler P."/>
            <person name="Poulickova A."/>
        </authorList>
    </citation>
    <scope>NUCLEOTIDE SEQUENCE</scope>
    <source>
        <strain evidence="6">Rupite</strain>
    </source>
</reference>
<dbReference type="InterPro" id="IPR011006">
    <property type="entry name" value="CheY-like_superfamily"/>
</dbReference>
<organism evidence="6 7">
    <name type="scientific">Thermostichus vulcanus str. 'Rupite'</name>
    <dbReference type="NCBI Taxonomy" id="2813851"/>
    <lineage>
        <taxon>Bacteria</taxon>
        <taxon>Bacillati</taxon>
        <taxon>Cyanobacteriota</taxon>
        <taxon>Cyanophyceae</taxon>
        <taxon>Thermostichales</taxon>
        <taxon>Thermostichaceae</taxon>
        <taxon>Thermostichus</taxon>
    </lineage>
</organism>
<dbReference type="InterPro" id="IPR001789">
    <property type="entry name" value="Sig_transdc_resp-reg_receiver"/>
</dbReference>
<dbReference type="PRINTS" id="PR00038">
    <property type="entry name" value="HTHLUXR"/>
</dbReference>
<accession>A0ABT0C6N5</accession>
<dbReference type="SMART" id="SM00421">
    <property type="entry name" value="HTH_LUXR"/>
    <property type="match status" value="1"/>
</dbReference>
<evidence type="ECO:0000256" key="2">
    <source>
        <dbReference type="ARBA" id="ARBA00023125"/>
    </source>
</evidence>
<dbReference type="PROSITE" id="PS50043">
    <property type="entry name" value="HTH_LUXR_2"/>
    <property type="match status" value="1"/>
</dbReference>
<protein>
    <submittedName>
        <fullName evidence="6">Response regulator transcription factor</fullName>
    </submittedName>
</protein>
<dbReference type="Pfam" id="PF00072">
    <property type="entry name" value="Response_reg"/>
    <property type="match status" value="1"/>
</dbReference>
<dbReference type="InterPro" id="IPR039420">
    <property type="entry name" value="WalR-like"/>
</dbReference>
<feature type="domain" description="HTH luxR-type" evidence="4">
    <location>
        <begin position="154"/>
        <end position="219"/>
    </location>
</feature>
<dbReference type="PANTHER" id="PTHR43214">
    <property type="entry name" value="TWO-COMPONENT RESPONSE REGULATOR"/>
    <property type="match status" value="1"/>
</dbReference>
<dbReference type="RefSeq" id="WP_244348437.1">
    <property type="nucleotide sequence ID" value="NZ_JAFIRA010000001.1"/>
</dbReference>
<sequence length="222" mass="24514">MGVFPSFIRVLIVDDHALLRDTLRERLEDEADLQVVGTCSNGREALELLQQVPVDVVLMDVDMPELDGIAATQAIKQDHPGTRVVALTAYDQDETLLGMMAAGSDGFCLKTIDVSTLIQAIHWVAQGATYLPPEINLRLRQLMQRSWQGMGSSPEQAGISLTAREQEILQGIAQGLSNSEMAELHAISVNTVRCHVKNILTKLDVHDRLQAVRKAKHMGWLK</sequence>
<dbReference type="InterPro" id="IPR016032">
    <property type="entry name" value="Sig_transdc_resp-reg_C-effctor"/>
</dbReference>